<proteinExistence type="predicted"/>
<evidence type="ECO:0000313" key="3">
    <source>
        <dbReference type="Proteomes" id="UP000807306"/>
    </source>
</evidence>
<sequence>MDFAMNHRGKRYIAMAIMASQDTPNPADFFETLAFIWLTRLLYPIKVLGLQGEGLTSEDTTPQHQEIASLAGKASHGDQKALRLLLCQRQGEKFAVSDSYSDEASPAMVGDAVVAPLIASRIFPFSSNDFKDYESASGVDGLMDSQYSIYLKKRAVDTWDMLIAWSSFDIQKLAESEINGPANAVLLRADLDPQFRKFQFWFEPTEQPNAYNLVARRNTGYNKKVITFANCHDKPIAIPDPKILGLHAAFANVLNASGAGEYIDSCWRDMDDIRVLSPDGATSLHSLNLALPRLVTV</sequence>
<dbReference type="InterPro" id="IPR003615">
    <property type="entry name" value="HNH_nuc"/>
</dbReference>
<comment type="caution">
    <text evidence="2">The sequence shown here is derived from an EMBL/GenBank/DDBJ whole genome shotgun (WGS) entry which is preliminary data.</text>
</comment>
<dbReference type="EMBL" id="MU157952">
    <property type="protein sequence ID" value="KAF9522290.1"/>
    <property type="molecule type" value="Genomic_DNA"/>
</dbReference>
<dbReference type="AlphaFoldDB" id="A0A9P6JIR0"/>
<gene>
    <name evidence="2" type="ORF">CPB83DRAFT_864672</name>
</gene>
<feature type="domain" description="HNH nuclease" evidence="1">
    <location>
        <begin position="117"/>
        <end position="203"/>
    </location>
</feature>
<keyword evidence="3" id="KW-1185">Reference proteome</keyword>
<dbReference type="Proteomes" id="UP000807306">
    <property type="component" value="Unassembled WGS sequence"/>
</dbReference>
<reference evidence="2" key="1">
    <citation type="submission" date="2020-11" db="EMBL/GenBank/DDBJ databases">
        <authorList>
            <consortium name="DOE Joint Genome Institute"/>
            <person name="Ahrendt S."/>
            <person name="Riley R."/>
            <person name="Andreopoulos W."/>
            <person name="Labutti K."/>
            <person name="Pangilinan J."/>
            <person name="Ruiz-Duenas F.J."/>
            <person name="Barrasa J.M."/>
            <person name="Sanchez-Garcia M."/>
            <person name="Camarero S."/>
            <person name="Miyauchi S."/>
            <person name="Serrano A."/>
            <person name="Linde D."/>
            <person name="Babiker R."/>
            <person name="Drula E."/>
            <person name="Ayuso-Fernandez I."/>
            <person name="Pacheco R."/>
            <person name="Padilla G."/>
            <person name="Ferreira P."/>
            <person name="Barriuso J."/>
            <person name="Kellner H."/>
            <person name="Castanera R."/>
            <person name="Alfaro M."/>
            <person name="Ramirez L."/>
            <person name="Pisabarro A.G."/>
            <person name="Kuo A."/>
            <person name="Tritt A."/>
            <person name="Lipzen A."/>
            <person name="He G."/>
            <person name="Yan M."/>
            <person name="Ng V."/>
            <person name="Cullen D."/>
            <person name="Martin F."/>
            <person name="Rosso M.-N."/>
            <person name="Henrissat B."/>
            <person name="Hibbett D."/>
            <person name="Martinez A.T."/>
            <person name="Grigoriev I.V."/>
        </authorList>
    </citation>
    <scope>NUCLEOTIDE SEQUENCE</scope>
    <source>
        <strain evidence="2">CBS 506.95</strain>
    </source>
</reference>
<evidence type="ECO:0000259" key="1">
    <source>
        <dbReference type="Pfam" id="PF13391"/>
    </source>
</evidence>
<accession>A0A9P6JIR0</accession>
<evidence type="ECO:0000313" key="2">
    <source>
        <dbReference type="EMBL" id="KAF9522290.1"/>
    </source>
</evidence>
<name>A0A9P6JIR0_9AGAR</name>
<dbReference type="OrthoDB" id="2104739at2759"/>
<organism evidence="2 3">
    <name type="scientific">Crepidotus variabilis</name>
    <dbReference type="NCBI Taxonomy" id="179855"/>
    <lineage>
        <taxon>Eukaryota</taxon>
        <taxon>Fungi</taxon>
        <taxon>Dikarya</taxon>
        <taxon>Basidiomycota</taxon>
        <taxon>Agaricomycotina</taxon>
        <taxon>Agaricomycetes</taxon>
        <taxon>Agaricomycetidae</taxon>
        <taxon>Agaricales</taxon>
        <taxon>Agaricineae</taxon>
        <taxon>Crepidotaceae</taxon>
        <taxon>Crepidotus</taxon>
    </lineage>
</organism>
<protein>
    <recommendedName>
        <fullName evidence="1">HNH nuclease domain-containing protein</fullName>
    </recommendedName>
</protein>
<dbReference type="Pfam" id="PF13391">
    <property type="entry name" value="HNH_2"/>
    <property type="match status" value="1"/>
</dbReference>